<evidence type="ECO:0000259" key="1">
    <source>
        <dbReference type="Pfam" id="PF13966"/>
    </source>
</evidence>
<keyword evidence="3" id="KW-1185">Reference proteome</keyword>
<dbReference type="Proteomes" id="UP001371456">
    <property type="component" value="Unassembled WGS sequence"/>
</dbReference>
<evidence type="ECO:0000313" key="3">
    <source>
        <dbReference type="Proteomes" id="UP001371456"/>
    </source>
</evidence>
<protein>
    <recommendedName>
        <fullName evidence="1">Reverse transcriptase zinc-binding domain-containing protein</fullName>
    </recommendedName>
</protein>
<evidence type="ECO:0000313" key="2">
    <source>
        <dbReference type="EMBL" id="KAK6791608.1"/>
    </source>
</evidence>
<organism evidence="2 3">
    <name type="scientific">Solanum bulbocastanum</name>
    <name type="common">Wild potato</name>
    <dbReference type="NCBI Taxonomy" id="147425"/>
    <lineage>
        <taxon>Eukaryota</taxon>
        <taxon>Viridiplantae</taxon>
        <taxon>Streptophyta</taxon>
        <taxon>Embryophyta</taxon>
        <taxon>Tracheophyta</taxon>
        <taxon>Spermatophyta</taxon>
        <taxon>Magnoliopsida</taxon>
        <taxon>eudicotyledons</taxon>
        <taxon>Gunneridae</taxon>
        <taxon>Pentapetalae</taxon>
        <taxon>asterids</taxon>
        <taxon>lamiids</taxon>
        <taxon>Solanales</taxon>
        <taxon>Solanaceae</taxon>
        <taxon>Solanoideae</taxon>
        <taxon>Solaneae</taxon>
        <taxon>Solanum</taxon>
    </lineage>
</organism>
<accession>A0AAN8YJR1</accession>
<feature type="domain" description="Reverse transcriptase zinc-binding" evidence="1">
    <location>
        <begin position="33"/>
        <end position="65"/>
    </location>
</feature>
<comment type="caution">
    <text evidence="2">The sequence shown here is derived from an EMBL/GenBank/DDBJ whole genome shotgun (WGS) entry which is preliminary data.</text>
</comment>
<gene>
    <name evidence="2" type="ORF">RDI58_010689</name>
</gene>
<reference evidence="2 3" key="1">
    <citation type="submission" date="2024-02" db="EMBL/GenBank/DDBJ databases">
        <title>de novo genome assembly of Solanum bulbocastanum strain 11H21.</title>
        <authorList>
            <person name="Hosaka A.J."/>
        </authorList>
    </citation>
    <scope>NUCLEOTIDE SEQUENCE [LARGE SCALE GENOMIC DNA]</scope>
    <source>
        <tissue evidence="2">Young leaves</tissue>
    </source>
</reference>
<proteinExistence type="predicted"/>
<dbReference type="InterPro" id="IPR026960">
    <property type="entry name" value="RVT-Znf"/>
</dbReference>
<name>A0AAN8YJR1_SOLBU</name>
<dbReference type="AlphaFoldDB" id="A0AAN8YJR1"/>
<dbReference type="EMBL" id="JBANQN010000004">
    <property type="protein sequence ID" value="KAK6791608.1"/>
    <property type="molecule type" value="Genomic_DNA"/>
</dbReference>
<dbReference type="Pfam" id="PF13966">
    <property type="entry name" value="zf-RVT"/>
    <property type="match status" value="1"/>
</dbReference>
<sequence length="106" mass="12699">MQKWSLVEEKVLRQKSRACWIDSGDANSKYFHAQLKIRVPMECAFCSQEEETFTHLFFSCSYSYQAKQRNSIAEIVCCTFAMMAYYTWRDRNIKRFQNGRVHTTWT</sequence>